<sequence>MATGRSFAEFVKDKCYNGLYQTAEEYVNENWESMNLYTRNVHRVGYAEMIDATIERVYVRDLPGMRVAFEVGMQLEIDVKEGDYHYDESDQCYPWIRVYCEGNLACGLDDWEIIRVEPYSKKSAPPNSLSDALVPFIPYDQLDKVATEFLKDHYKDALKVTPYGQPPVMVDPLVLADSLGLTVKQQRIREDASVFGQIYFVETEAEMFDANEDKTLSMTIPEKTIVFDPQMYLLRNLGSVNNTIVHECVHWVKHRKVFELEKLYNAEASHISCEVVGGAASAVARSATEQM</sequence>
<reference evidence="1" key="1">
    <citation type="journal article" date="2021" name="Proc. Natl. Acad. Sci. U.S.A.">
        <title>A Catalog of Tens of Thousands of Viruses from Human Metagenomes Reveals Hidden Associations with Chronic Diseases.</title>
        <authorList>
            <person name="Tisza M.J."/>
            <person name="Buck C.B."/>
        </authorList>
    </citation>
    <scope>NUCLEOTIDE SEQUENCE</scope>
    <source>
        <strain evidence="1">CtUGR26</strain>
    </source>
</reference>
<dbReference type="EMBL" id="BK015602">
    <property type="protein sequence ID" value="DAE15328.1"/>
    <property type="molecule type" value="Genomic_DNA"/>
</dbReference>
<organism evidence="1">
    <name type="scientific">Siphoviridae sp. ctUGR26</name>
    <dbReference type="NCBI Taxonomy" id="2825527"/>
    <lineage>
        <taxon>Viruses</taxon>
        <taxon>Duplodnaviria</taxon>
        <taxon>Heunggongvirae</taxon>
        <taxon>Uroviricota</taxon>
        <taxon>Caudoviricetes</taxon>
    </lineage>
</organism>
<evidence type="ECO:0000313" key="1">
    <source>
        <dbReference type="EMBL" id="DAE15328.1"/>
    </source>
</evidence>
<protein>
    <submittedName>
        <fullName evidence="1">IrrE protein</fullName>
    </submittedName>
</protein>
<name>A0A8S5Q8F6_9CAUD</name>
<proteinExistence type="predicted"/>
<accession>A0A8S5Q8F6</accession>